<feature type="transmembrane region" description="Helical" evidence="1">
    <location>
        <begin position="83"/>
        <end position="104"/>
    </location>
</feature>
<accession>A0A975D6V8</accession>
<dbReference type="NCBIfam" id="TIGR00254">
    <property type="entry name" value="GGDEF"/>
    <property type="match status" value="1"/>
</dbReference>
<dbReference type="InterPro" id="IPR052155">
    <property type="entry name" value="Biofilm_reg_signaling"/>
</dbReference>
<evidence type="ECO:0000259" key="2">
    <source>
        <dbReference type="PROSITE" id="PS50113"/>
    </source>
</evidence>
<keyword evidence="1" id="KW-0812">Transmembrane</keyword>
<dbReference type="SUPFAM" id="SSF141868">
    <property type="entry name" value="EAL domain-like"/>
    <property type="match status" value="1"/>
</dbReference>
<dbReference type="InterPro" id="IPR029787">
    <property type="entry name" value="Nucleotide_cyclase"/>
</dbReference>
<dbReference type="Pfam" id="PF00563">
    <property type="entry name" value="EAL"/>
    <property type="match status" value="1"/>
</dbReference>
<dbReference type="AlphaFoldDB" id="A0A975D6V8"/>
<dbReference type="InterPro" id="IPR000160">
    <property type="entry name" value="GGDEF_dom"/>
</dbReference>
<dbReference type="Pfam" id="PF00990">
    <property type="entry name" value="GGDEF"/>
    <property type="match status" value="1"/>
</dbReference>
<dbReference type="InterPro" id="IPR009875">
    <property type="entry name" value="PilZ_domain"/>
</dbReference>
<dbReference type="SMART" id="SM00052">
    <property type="entry name" value="EAL"/>
    <property type="match status" value="1"/>
</dbReference>
<dbReference type="Gene3D" id="3.20.20.450">
    <property type="entry name" value="EAL domain"/>
    <property type="match status" value="1"/>
</dbReference>
<feature type="domain" description="PAC" evidence="2">
    <location>
        <begin position="308"/>
        <end position="361"/>
    </location>
</feature>
<dbReference type="CDD" id="cd00130">
    <property type="entry name" value="PAS"/>
    <property type="match status" value="1"/>
</dbReference>
<dbReference type="Proteomes" id="UP000664914">
    <property type="component" value="Chromosome"/>
</dbReference>
<dbReference type="PANTHER" id="PTHR44757:SF2">
    <property type="entry name" value="BIOFILM ARCHITECTURE MAINTENANCE PROTEIN MBAA"/>
    <property type="match status" value="1"/>
</dbReference>
<dbReference type="CDD" id="cd01949">
    <property type="entry name" value="GGDEF"/>
    <property type="match status" value="1"/>
</dbReference>
<protein>
    <submittedName>
        <fullName evidence="5">EAL domain-containing protein</fullName>
    </submittedName>
</protein>
<feature type="transmembrane region" description="Helical" evidence="1">
    <location>
        <begin position="51"/>
        <end position="71"/>
    </location>
</feature>
<dbReference type="GO" id="GO:0035438">
    <property type="term" value="F:cyclic-di-GMP binding"/>
    <property type="evidence" value="ECO:0007669"/>
    <property type="project" value="InterPro"/>
</dbReference>
<dbReference type="InterPro" id="IPR035919">
    <property type="entry name" value="EAL_sf"/>
</dbReference>
<feature type="transmembrane region" description="Helical" evidence="1">
    <location>
        <begin position="190"/>
        <end position="210"/>
    </location>
</feature>
<keyword evidence="1" id="KW-1133">Transmembrane helix</keyword>
<feature type="domain" description="GGDEF" evidence="4">
    <location>
        <begin position="393"/>
        <end position="526"/>
    </location>
</feature>
<evidence type="ECO:0000259" key="4">
    <source>
        <dbReference type="PROSITE" id="PS50887"/>
    </source>
</evidence>
<dbReference type="Gene3D" id="3.30.70.270">
    <property type="match status" value="1"/>
</dbReference>
<dbReference type="SUPFAM" id="SSF55073">
    <property type="entry name" value="Nucleotide cyclase"/>
    <property type="match status" value="1"/>
</dbReference>
<feature type="domain" description="EAL" evidence="3">
    <location>
        <begin position="535"/>
        <end position="786"/>
    </location>
</feature>
<dbReference type="InterPro" id="IPR043128">
    <property type="entry name" value="Rev_trsase/Diguanyl_cyclase"/>
</dbReference>
<evidence type="ECO:0000313" key="6">
    <source>
        <dbReference type="Proteomes" id="UP000664914"/>
    </source>
</evidence>
<name>A0A975D6V8_9SPHN</name>
<evidence type="ECO:0000313" key="5">
    <source>
        <dbReference type="EMBL" id="QTH24140.1"/>
    </source>
</evidence>
<evidence type="ECO:0000259" key="3">
    <source>
        <dbReference type="PROSITE" id="PS50883"/>
    </source>
</evidence>
<dbReference type="RefSeq" id="WP_208634197.1">
    <property type="nucleotide sequence ID" value="NZ_CP059319.1"/>
</dbReference>
<dbReference type="InterPro" id="IPR000014">
    <property type="entry name" value="PAS"/>
</dbReference>
<keyword evidence="1" id="KW-0472">Membrane</keyword>
<feature type="transmembrane region" description="Helical" evidence="1">
    <location>
        <begin position="157"/>
        <end position="183"/>
    </location>
</feature>
<dbReference type="PROSITE" id="PS50113">
    <property type="entry name" value="PAC"/>
    <property type="match status" value="1"/>
</dbReference>
<dbReference type="SMART" id="SM00267">
    <property type="entry name" value="GGDEF"/>
    <property type="match status" value="1"/>
</dbReference>
<dbReference type="PROSITE" id="PS50887">
    <property type="entry name" value="GGDEF"/>
    <property type="match status" value="1"/>
</dbReference>
<reference evidence="5" key="1">
    <citation type="submission" date="2020-07" db="EMBL/GenBank/DDBJ databases">
        <authorList>
            <person name="Camacho E."/>
        </authorList>
    </citation>
    <scope>NUCLEOTIDE SEQUENCE</scope>
    <source>
        <strain evidence="5">MPO218</strain>
    </source>
</reference>
<dbReference type="EMBL" id="CP059319">
    <property type="protein sequence ID" value="QTH24140.1"/>
    <property type="molecule type" value="Genomic_DNA"/>
</dbReference>
<evidence type="ECO:0000256" key="1">
    <source>
        <dbReference type="SAM" id="Phobius"/>
    </source>
</evidence>
<dbReference type="CDD" id="cd01948">
    <property type="entry name" value="EAL"/>
    <property type="match status" value="1"/>
</dbReference>
<dbReference type="Gene3D" id="3.30.450.20">
    <property type="entry name" value="PAS domain"/>
    <property type="match status" value="1"/>
</dbReference>
<dbReference type="SUPFAM" id="SSF55785">
    <property type="entry name" value="PYP-like sensor domain (PAS domain)"/>
    <property type="match status" value="1"/>
</dbReference>
<dbReference type="SUPFAM" id="SSF141371">
    <property type="entry name" value="PilZ domain-like"/>
    <property type="match status" value="1"/>
</dbReference>
<dbReference type="InterPro" id="IPR035965">
    <property type="entry name" value="PAS-like_dom_sf"/>
</dbReference>
<dbReference type="InterPro" id="IPR001633">
    <property type="entry name" value="EAL_dom"/>
</dbReference>
<gene>
    <name evidence="5" type="ORF">HRJ34_11900</name>
</gene>
<organism evidence="5 6">
    <name type="scientific">Rhizorhabdus wittichii</name>
    <dbReference type="NCBI Taxonomy" id="160791"/>
    <lineage>
        <taxon>Bacteria</taxon>
        <taxon>Pseudomonadati</taxon>
        <taxon>Pseudomonadota</taxon>
        <taxon>Alphaproteobacteria</taxon>
        <taxon>Sphingomonadales</taxon>
        <taxon>Sphingomonadaceae</taxon>
        <taxon>Rhizorhabdus</taxon>
    </lineage>
</organism>
<dbReference type="PANTHER" id="PTHR44757">
    <property type="entry name" value="DIGUANYLATE CYCLASE DGCP"/>
    <property type="match status" value="1"/>
</dbReference>
<dbReference type="Pfam" id="PF07238">
    <property type="entry name" value="PilZ"/>
    <property type="match status" value="1"/>
</dbReference>
<reference evidence="5" key="2">
    <citation type="submission" date="2021-04" db="EMBL/GenBank/DDBJ databases">
        <title>Isolation and genomic analysis of the ibuprofen-degrading bacterium Sphingomonas strain MPO218.</title>
        <authorList>
            <person name="Aulestia M."/>
            <person name="Flores A."/>
            <person name="Mangas E.L."/>
            <person name="Perez-Pulido A.J."/>
            <person name="Santero E."/>
            <person name="Camacho E.M."/>
        </authorList>
    </citation>
    <scope>NUCLEOTIDE SEQUENCE</scope>
    <source>
        <strain evidence="5">MPO218</strain>
    </source>
</reference>
<feature type="transmembrane region" description="Helical" evidence="1">
    <location>
        <begin position="116"/>
        <end position="137"/>
    </location>
</feature>
<dbReference type="PROSITE" id="PS50883">
    <property type="entry name" value="EAL"/>
    <property type="match status" value="1"/>
</dbReference>
<dbReference type="InterPro" id="IPR000700">
    <property type="entry name" value="PAS-assoc_C"/>
</dbReference>
<proteinExistence type="predicted"/>
<sequence length="888" mass="94671">MRRVRGRSAFAIEGRGDGEDGADAGRLRFLRGLFPRGDAHDRQSVANRVRMALDALPLLLLADLIVAAGLWLLGRPALGGAGFWMIAAPLLAMLVAGGAIRLVARRGKGATAPERMHGFVALLGLVQGFGWSVWLLASATGLAPSRWALAAVAHGGLLVVTTLVFAPVPTAVLALWLCLAIAATVALGPWAVLALLVPLLAVAVVMLGGISERSYVASRRWLARAAVALKASLLLGEFEESGRGWFWETDDRGLISYISPQIAAALGLAADRLLGTPMTGLVLHEAGDGAGSGAGERTLGFHLATRLAFSEIAVRAAGDDDVRWWSLSGRPAFDEYGNFLGFRGSGTDLTEMRRSEAEVKRLASYDSLTGLPNRILMRRTLDESLRDIAGRPKRAALFMLDLDRFKMVNDTLGHPVGDALLRQVAVRLQRVVQQDGQVGRLGGDEFNVVLPGIVERNRLATLASAIIQQLSQPYLIDGAHVSIGASVGIAIAPDDGATADALVRNADLALYAAKADGKGVHRFYEPEMHASAKDRRLLEMDLRGVMSESGLHLVYQPVVDAGSEAIVCFEALVRWDHPTRGAVSPSDFIPVAEEIGLIPQIGEWVLRTACLEAANWPDPVRVAVNISPIQFANPSLPGIVLSALAAAQLPPHRLELEITEGVFLNDDAATDAMFARLKAIGVRFALDDFGTGYSSLGYLKKAPFNKIKIDQSFVRGAAVPGNRNAAIIRAIVALAESLEMETTAEGAETPDELALIRSLGCSHIQGYIFGRPMLSDEARARVAGSGKLAMPGLLVTRDPRVAVLRSATVRSARGVEPARIRNLSRSGAMIECAIPFRPGEAVTLDLGNGGPVDGVIRWADEDRIGVAFDEPIEADQMAPQRMVRSAAG</sequence>